<protein>
    <recommendedName>
        <fullName evidence="3">CRISPR-associated protein (Cas_Cas02710)</fullName>
    </recommendedName>
</protein>
<dbReference type="AlphaFoldDB" id="A0A1G7QC76"/>
<dbReference type="Gene3D" id="3.40.50.10770">
    <property type="entry name" value="Hypothetical protein VC1899 like domain (Restriction endonuclease-like)"/>
    <property type="match status" value="1"/>
</dbReference>
<evidence type="ECO:0000313" key="1">
    <source>
        <dbReference type="EMBL" id="SDF96094.1"/>
    </source>
</evidence>
<keyword evidence="2" id="KW-1185">Reference proteome</keyword>
<dbReference type="EMBL" id="FNBK01000012">
    <property type="protein sequence ID" value="SDF96094.1"/>
    <property type="molecule type" value="Genomic_DNA"/>
</dbReference>
<gene>
    <name evidence="1" type="ORF">SAMN05216218_11278</name>
</gene>
<organism evidence="1 2">
    <name type="scientific">Halorientalis regularis</name>
    <dbReference type="NCBI Taxonomy" id="660518"/>
    <lineage>
        <taxon>Archaea</taxon>
        <taxon>Methanobacteriati</taxon>
        <taxon>Methanobacteriota</taxon>
        <taxon>Stenosarchaea group</taxon>
        <taxon>Halobacteria</taxon>
        <taxon>Halobacteriales</taxon>
        <taxon>Haloarculaceae</taxon>
        <taxon>Halorientalis</taxon>
    </lineage>
</organism>
<dbReference type="STRING" id="660518.SAMN05216218_11278"/>
<sequence>MSTPDSDGTPNYWITTASPTIEAVVNPLTAACTEAGYVPDVVRILDNPTVRESSARAAELAGELVAAHAGEEPDIDRITIETERNFEAIVDYHRHAVEDAHDDGATVAIDVTPGRKFMSAIAFQAGIQFDADHVYYLHLHSSDYYNRVYPEIPRPGVDLVDFTEVF</sequence>
<evidence type="ECO:0000313" key="2">
    <source>
        <dbReference type="Proteomes" id="UP000199076"/>
    </source>
</evidence>
<proteinExistence type="predicted"/>
<dbReference type="RefSeq" id="WP_092693868.1">
    <property type="nucleotide sequence ID" value="NZ_FNBK01000012.1"/>
</dbReference>
<dbReference type="Proteomes" id="UP000199076">
    <property type="component" value="Unassembled WGS sequence"/>
</dbReference>
<name>A0A1G7QC76_9EURY</name>
<evidence type="ECO:0008006" key="3">
    <source>
        <dbReference type="Google" id="ProtNLM"/>
    </source>
</evidence>
<dbReference type="OrthoDB" id="258845at2157"/>
<accession>A0A1G7QC76</accession>
<reference evidence="2" key="1">
    <citation type="submission" date="2016-10" db="EMBL/GenBank/DDBJ databases">
        <authorList>
            <person name="Varghese N."/>
            <person name="Submissions S."/>
        </authorList>
    </citation>
    <scope>NUCLEOTIDE SEQUENCE [LARGE SCALE GENOMIC DNA]</scope>
    <source>
        <strain evidence="2">IBRC-M 10760</strain>
    </source>
</reference>